<dbReference type="InterPro" id="IPR014132">
    <property type="entry name" value="PdaB-like"/>
</dbReference>
<dbReference type="EMBL" id="JAQOTG010000018">
    <property type="protein sequence ID" value="MDE8565193.1"/>
    <property type="molecule type" value="Genomic_DNA"/>
</dbReference>
<dbReference type="InterPro" id="IPR002509">
    <property type="entry name" value="NODB_dom"/>
</dbReference>
<comment type="caution">
    <text evidence="4">The sequence shown here is derived from an EMBL/GenBank/DDBJ whole genome shotgun (WGS) entry which is preliminary data.</text>
</comment>
<organism evidence="4 6">
    <name type="scientific">Anoxybacteroides rupiense</name>
    <dbReference type="NCBI Taxonomy" id="311460"/>
    <lineage>
        <taxon>Bacteria</taxon>
        <taxon>Bacillati</taxon>
        <taxon>Bacillota</taxon>
        <taxon>Bacilli</taxon>
        <taxon>Bacillales</taxon>
        <taxon>Anoxybacillaceae</taxon>
        <taxon>Anoxybacteroides</taxon>
    </lineage>
</organism>
<keyword evidence="1" id="KW-0812">Transmembrane</keyword>
<reference evidence="4 6" key="2">
    <citation type="submission" date="2023-03" db="EMBL/GenBank/DDBJ databases">
        <title>Bacillus Genome Sequencing.</title>
        <authorList>
            <person name="Dunlap C."/>
        </authorList>
    </citation>
    <scope>NUCLEOTIDE SEQUENCE [LARGE SCALE GENOMIC DNA]</scope>
    <source>
        <strain evidence="4 6">NRS-38</strain>
    </source>
</reference>
<dbReference type="PANTHER" id="PTHR10587">
    <property type="entry name" value="GLYCOSYL TRANSFERASE-RELATED"/>
    <property type="match status" value="1"/>
</dbReference>
<feature type="transmembrane region" description="Helical" evidence="1">
    <location>
        <begin position="12"/>
        <end position="32"/>
    </location>
</feature>
<dbReference type="Proteomes" id="UP001339962">
    <property type="component" value="Unassembled WGS sequence"/>
</dbReference>
<reference evidence="3 5" key="1">
    <citation type="submission" date="2023-01" db="EMBL/GenBank/DDBJ databases">
        <title>Genome-based reclassification of Anoxybacillus geothermalis as a later heterotypic synonym of Anoxybacillus rupiensis.</title>
        <authorList>
            <person name="Inan Bektas K."/>
            <person name="Canakci S."/>
            <person name="Belduz A.A."/>
            <person name="Guler H.H."/>
        </authorList>
    </citation>
    <scope>NUCLEOTIDE SEQUENCE [LARGE SCALE GENOMIC DNA]</scope>
    <source>
        <strain evidence="3 5">DSM 17127</strain>
    </source>
</reference>
<dbReference type="PANTHER" id="PTHR10587:SF128">
    <property type="entry name" value="POLYSACCHARIDE DEACETYLASE PDAB-RELATED"/>
    <property type="match status" value="1"/>
</dbReference>
<dbReference type="SUPFAM" id="SSF88713">
    <property type="entry name" value="Glycoside hydrolase/deacetylase"/>
    <property type="match status" value="1"/>
</dbReference>
<proteinExistence type="predicted"/>
<evidence type="ECO:0000313" key="5">
    <source>
        <dbReference type="Proteomes" id="UP001213979"/>
    </source>
</evidence>
<sequence>MNHRFYALNGRSLKKGLIIILAAFFTAFVLYVEKINLSVFSTSSGPKAIYKAEKRANEIALTFDISWGDQYALTILEELKKNRIKNATFFLSASWAESHPQIVKRIQEDGHEIGSMGYNYIDYTQLEDAQIRQDLMKAKKVFDTLGLKKVTLLRPPSGQFNTKVLKIADSLGYSVVHWSIDSKDWLNPGVNHIVKNVVHDMKAGDIILLHASDSAKQTPQALPQIVEAMKKNGYRNVSISELIENGQTQSKDVN</sequence>
<dbReference type="Proteomes" id="UP001213979">
    <property type="component" value="Unassembled WGS sequence"/>
</dbReference>
<keyword evidence="5" id="KW-1185">Reference proteome</keyword>
<evidence type="ECO:0000259" key="2">
    <source>
        <dbReference type="PROSITE" id="PS51677"/>
    </source>
</evidence>
<dbReference type="Gene3D" id="3.20.20.370">
    <property type="entry name" value="Glycoside hydrolase/deacetylase"/>
    <property type="match status" value="1"/>
</dbReference>
<dbReference type="NCBIfam" id="TIGR02764">
    <property type="entry name" value="spore_ybaN_pdaB"/>
    <property type="match status" value="1"/>
</dbReference>
<keyword evidence="1" id="KW-0472">Membrane</keyword>
<evidence type="ECO:0000256" key="1">
    <source>
        <dbReference type="SAM" id="Phobius"/>
    </source>
</evidence>
<evidence type="ECO:0000313" key="6">
    <source>
        <dbReference type="Proteomes" id="UP001339962"/>
    </source>
</evidence>
<name>A0ABD5IXJ9_9BACL</name>
<dbReference type="InterPro" id="IPR050248">
    <property type="entry name" value="Polysacc_deacetylase_ArnD"/>
</dbReference>
<evidence type="ECO:0000313" key="4">
    <source>
        <dbReference type="EMBL" id="MED5052712.1"/>
    </source>
</evidence>
<dbReference type="AlphaFoldDB" id="A0ABD5IXJ9"/>
<accession>A0ABD5IXJ9</accession>
<dbReference type="EMBL" id="JARTLI010000031">
    <property type="protein sequence ID" value="MED5052712.1"/>
    <property type="molecule type" value="Genomic_DNA"/>
</dbReference>
<keyword evidence="1" id="KW-1133">Transmembrane helix</keyword>
<dbReference type="PROSITE" id="PS51677">
    <property type="entry name" value="NODB"/>
    <property type="match status" value="1"/>
</dbReference>
<gene>
    <name evidence="4" type="primary">pdaB</name>
    <name evidence="4" type="ORF">P9850_12910</name>
    <name evidence="3" type="ORF">PNH38_15145</name>
</gene>
<dbReference type="Pfam" id="PF01522">
    <property type="entry name" value="Polysacc_deac_1"/>
    <property type="match status" value="1"/>
</dbReference>
<dbReference type="InterPro" id="IPR011330">
    <property type="entry name" value="Glyco_hydro/deAcase_b/a-brl"/>
</dbReference>
<protein>
    <submittedName>
        <fullName evidence="4">Polysaccharide deacetylase family sporulation protein PdaB</fullName>
    </submittedName>
</protein>
<evidence type="ECO:0000313" key="3">
    <source>
        <dbReference type="EMBL" id="MDE8565193.1"/>
    </source>
</evidence>
<feature type="domain" description="NodB homology" evidence="2">
    <location>
        <begin position="57"/>
        <end position="237"/>
    </location>
</feature>